<accession>A0A6S7EQH2</accession>
<keyword evidence="1" id="KW-0472">Membrane</keyword>
<organism evidence="2 3">
    <name type="scientific">Achromobacter pulmonis</name>
    <dbReference type="NCBI Taxonomy" id="1389932"/>
    <lineage>
        <taxon>Bacteria</taxon>
        <taxon>Pseudomonadati</taxon>
        <taxon>Pseudomonadota</taxon>
        <taxon>Betaproteobacteria</taxon>
        <taxon>Burkholderiales</taxon>
        <taxon>Alcaligenaceae</taxon>
        <taxon>Achromobacter</taxon>
    </lineage>
</organism>
<evidence type="ECO:0000256" key="1">
    <source>
        <dbReference type="SAM" id="Phobius"/>
    </source>
</evidence>
<proteinExistence type="predicted"/>
<keyword evidence="3" id="KW-1185">Reference proteome</keyword>
<gene>
    <name evidence="2" type="ORF">LMG26788_05152</name>
</gene>
<reference evidence="2 3" key="1">
    <citation type="submission" date="2020-04" db="EMBL/GenBank/DDBJ databases">
        <authorList>
            <person name="De Canck E."/>
        </authorList>
    </citation>
    <scope>NUCLEOTIDE SEQUENCE [LARGE SCALE GENOMIC DNA]</scope>
    <source>
        <strain evidence="2 3">LMG 26788</strain>
    </source>
</reference>
<name>A0A6S7EQH2_9BURK</name>
<evidence type="ECO:0000313" key="2">
    <source>
        <dbReference type="EMBL" id="CAB3917569.1"/>
    </source>
</evidence>
<dbReference type="AlphaFoldDB" id="A0A6S7EQH2"/>
<dbReference type="Proteomes" id="UP000494203">
    <property type="component" value="Unassembled WGS sequence"/>
</dbReference>
<keyword evidence="1" id="KW-1133">Transmembrane helix</keyword>
<keyword evidence="1" id="KW-0812">Transmembrane</keyword>
<protein>
    <submittedName>
        <fullName evidence="2">Uncharacterized protein</fullName>
    </submittedName>
</protein>
<sequence>MVGAPVGPRLGAGHAQPGAGAVVAGRVAAGVAMRALRQAATQRLLTALPGKLHLHAQVAVRRNGRIVGADHHGGQAFGRRGARAPRRHQRRRLGLRAETVAIGAVFQVRPVQDLRGLAAQVVGGLMRDFEQHVSIAGKLVDGLCAAALRVAVMLAQGEDPAGRQRAGRAGAFEPQQPRLVRAQRTRRALLGGGVIGVAAVAGVIVVLQHGQRLDPDLRLRLGRMRGQGALVPGRARHAARAHRLRRGKARDAVAGFRGIAAVKPQGRGGVFRARRAGVEDHHAMARAAAIALALILLVFEAVAQAGFRQDALHERQVRFAVLRAEGAGLWRLGELEGERRLGIIRKDLADDVLHRQVLIDETVAAQGQRGHPGRGVQAVARQPAVGAQRVHAFHHGVPAPHRAIGLQQADADFLAQQDRHVQLGAGGQAIECQREQARHAFAQAHVLDHQLGIQRGAQAQHARLLRQGGDVERGVGRGVRWQGVHRAGR</sequence>
<dbReference type="EMBL" id="CADIKZ010000022">
    <property type="protein sequence ID" value="CAB3917569.1"/>
    <property type="molecule type" value="Genomic_DNA"/>
</dbReference>
<feature type="transmembrane region" description="Helical" evidence="1">
    <location>
        <begin position="188"/>
        <end position="207"/>
    </location>
</feature>
<evidence type="ECO:0000313" key="3">
    <source>
        <dbReference type="Proteomes" id="UP000494203"/>
    </source>
</evidence>